<gene>
    <name evidence="4" type="ORF">FD755_014573</name>
</gene>
<dbReference type="GO" id="GO:0005840">
    <property type="term" value="C:ribosome"/>
    <property type="evidence" value="ECO:0007669"/>
    <property type="project" value="UniProtKB-KW"/>
</dbReference>
<evidence type="ECO:0000313" key="5">
    <source>
        <dbReference type="Proteomes" id="UP000326062"/>
    </source>
</evidence>
<evidence type="ECO:0000256" key="2">
    <source>
        <dbReference type="ARBA" id="ARBA00022980"/>
    </source>
</evidence>
<proteinExistence type="predicted"/>
<accession>A0A5N3XM63</accession>
<sequence>MDPKDWCDVQASARLHTRNLGKTLVMRTQGTKITTDGFKGCVFEVSLADLQNDEVAFRKFKLITEDVLGKKCLTNFHGTDLTCGKMFSMEVQTNVLKRVVNKLIPDSIGKHIENVCQSIYLLHDDIVTKANMLKNPMYELGKLMKLHGEDSIFGKVIGDEISTKVDQTDGYESAVQKSVKNSDF</sequence>
<dbReference type="Proteomes" id="UP000326062">
    <property type="component" value="Chromosome 7"/>
</dbReference>
<keyword evidence="3" id="KW-0687">Ribonucleoprotein</keyword>
<keyword evidence="5" id="KW-1185">Reference proteome</keyword>
<dbReference type="GO" id="GO:0003735">
    <property type="term" value="F:structural constituent of ribosome"/>
    <property type="evidence" value="ECO:0007669"/>
    <property type="project" value="InterPro"/>
</dbReference>
<dbReference type="PANTHER" id="PTHR11830">
    <property type="entry name" value="40S RIBOSOMAL PROTEIN S3A"/>
    <property type="match status" value="1"/>
</dbReference>
<dbReference type="GO" id="GO:1990904">
    <property type="term" value="C:ribonucleoprotein complex"/>
    <property type="evidence" value="ECO:0007669"/>
    <property type="project" value="UniProtKB-KW"/>
</dbReference>
<comment type="caution">
    <text evidence="4">The sequence shown here is derived from an EMBL/GenBank/DDBJ whole genome shotgun (WGS) entry which is preliminary data.</text>
</comment>
<dbReference type="SMART" id="SM01397">
    <property type="entry name" value="Ribosomal_S3Ae"/>
    <property type="match status" value="1"/>
</dbReference>
<reference evidence="4 5" key="1">
    <citation type="submission" date="2019-06" db="EMBL/GenBank/DDBJ databases">
        <title>Discovery of a novel chromosome fission-fusion reversal in muntjac.</title>
        <authorList>
            <person name="Mudd A.B."/>
            <person name="Bredeson J.V."/>
            <person name="Baum R."/>
            <person name="Hockemeyer D."/>
            <person name="Rokhsar D.S."/>
        </authorList>
    </citation>
    <scope>NUCLEOTIDE SEQUENCE [LARGE SCALE GENOMIC DNA]</scope>
    <source>
        <strain evidence="4">UCam_UCB_Mr</strain>
        <tissue evidence="4">Fibroblast cell line</tissue>
    </source>
</reference>
<evidence type="ECO:0000313" key="4">
    <source>
        <dbReference type="EMBL" id="KAB0374317.1"/>
    </source>
</evidence>
<keyword evidence="2" id="KW-0689">Ribosomal protein</keyword>
<dbReference type="Pfam" id="PF01015">
    <property type="entry name" value="Ribosomal_S3Ae"/>
    <property type="match status" value="1"/>
</dbReference>
<evidence type="ECO:0008006" key="6">
    <source>
        <dbReference type="Google" id="ProtNLM"/>
    </source>
</evidence>
<organism evidence="4 5">
    <name type="scientific">Muntiacus reevesi</name>
    <name type="common">Reeves' muntjac</name>
    <name type="synonym">Cervus reevesi</name>
    <dbReference type="NCBI Taxonomy" id="9886"/>
    <lineage>
        <taxon>Eukaryota</taxon>
        <taxon>Metazoa</taxon>
        <taxon>Chordata</taxon>
        <taxon>Craniata</taxon>
        <taxon>Vertebrata</taxon>
        <taxon>Euteleostomi</taxon>
        <taxon>Mammalia</taxon>
        <taxon>Eutheria</taxon>
        <taxon>Laurasiatheria</taxon>
        <taxon>Artiodactyla</taxon>
        <taxon>Ruminantia</taxon>
        <taxon>Pecora</taxon>
        <taxon>Cervidae</taxon>
        <taxon>Muntiacinae</taxon>
        <taxon>Muntiacus</taxon>
    </lineage>
</organism>
<dbReference type="EMBL" id="VCEB01000008">
    <property type="protein sequence ID" value="KAB0374317.1"/>
    <property type="molecule type" value="Genomic_DNA"/>
</dbReference>
<dbReference type="InterPro" id="IPR001593">
    <property type="entry name" value="Ribosomal_eS1"/>
</dbReference>
<dbReference type="AlphaFoldDB" id="A0A5N3XM63"/>
<name>A0A5N3XM63_MUNRE</name>
<dbReference type="GO" id="GO:0006412">
    <property type="term" value="P:translation"/>
    <property type="evidence" value="ECO:0007669"/>
    <property type="project" value="InterPro"/>
</dbReference>
<protein>
    <recommendedName>
        <fullName evidence="6">40S ribosomal protein S3a</fullName>
    </recommendedName>
</protein>
<evidence type="ECO:0000256" key="3">
    <source>
        <dbReference type="ARBA" id="ARBA00023274"/>
    </source>
</evidence>
<keyword evidence="1" id="KW-0963">Cytoplasm</keyword>
<evidence type="ECO:0000256" key="1">
    <source>
        <dbReference type="ARBA" id="ARBA00022490"/>
    </source>
</evidence>